<dbReference type="CDD" id="cd06582">
    <property type="entry name" value="TM_PBP1_LivH_like"/>
    <property type="match status" value="1"/>
</dbReference>
<feature type="transmembrane region" description="Helical" evidence="9">
    <location>
        <begin position="42"/>
        <end position="59"/>
    </location>
</feature>
<name>A0A1M5H718_9BRAD</name>
<dbReference type="Pfam" id="PF02653">
    <property type="entry name" value="BPD_transp_2"/>
    <property type="match status" value="1"/>
</dbReference>
<comment type="similarity">
    <text evidence="8">Belongs to the binding-protein-dependent transport system permease family. LivHM subfamily.</text>
</comment>
<dbReference type="GO" id="GO:0005886">
    <property type="term" value="C:plasma membrane"/>
    <property type="evidence" value="ECO:0007669"/>
    <property type="project" value="UniProtKB-SubCell"/>
</dbReference>
<evidence type="ECO:0000256" key="8">
    <source>
        <dbReference type="ARBA" id="ARBA00037998"/>
    </source>
</evidence>
<protein>
    <submittedName>
        <fullName evidence="10">Amino acid/amide ABC transporter membrane protein 1, HAAT family</fullName>
    </submittedName>
</protein>
<dbReference type="PANTHER" id="PTHR11795:SF442">
    <property type="entry name" value="ABC TRANSPORTER ATP-BINDING PROTEIN"/>
    <property type="match status" value="1"/>
</dbReference>
<dbReference type="InterPro" id="IPR052157">
    <property type="entry name" value="BCAA_transport_permease"/>
</dbReference>
<evidence type="ECO:0000256" key="4">
    <source>
        <dbReference type="ARBA" id="ARBA00022692"/>
    </source>
</evidence>
<dbReference type="EMBL" id="LT670817">
    <property type="protein sequence ID" value="SHG11724.1"/>
    <property type="molecule type" value="Genomic_DNA"/>
</dbReference>
<dbReference type="AlphaFoldDB" id="A0A1M5H718"/>
<dbReference type="RefSeq" id="WP_079599747.1">
    <property type="nucleotide sequence ID" value="NZ_LT670817.1"/>
</dbReference>
<keyword evidence="2" id="KW-0813">Transport</keyword>
<evidence type="ECO:0000256" key="6">
    <source>
        <dbReference type="ARBA" id="ARBA00022989"/>
    </source>
</evidence>
<evidence type="ECO:0000256" key="5">
    <source>
        <dbReference type="ARBA" id="ARBA00022970"/>
    </source>
</evidence>
<keyword evidence="4 9" id="KW-0812">Transmembrane</keyword>
<evidence type="ECO:0000313" key="10">
    <source>
        <dbReference type="EMBL" id="SHG11724.1"/>
    </source>
</evidence>
<feature type="transmembrane region" description="Helical" evidence="9">
    <location>
        <begin position="272"/>
        <end position="291"/>
    </location>
</feature>
<evidence type="ECO:0000256" key="9">
    <source>
        <dbReference type="SAM" id="Phobius"/>
    </source>
</evidence>
<feature type="transmembrane region" description="Helical" evidence="9">
    <location>
        <begin position="12"/>
        <end position="35"/>
    </location>
</feature>
<organism evidence="10 11">
    <name type="scientific">Bradyrhizobium erythrophlei</name>
    <dbReference type="NCBI Taxonomy" id="1437360"/>
    <lineage>
        <taxon>Bacteria</taxon>
        <taxon>Pseudomonadati</taxon>
        <taxon>Pseudomonadota</taxon>
        <taxon>Alphaproteobacteria</taxon>
        <taxon>Hyphomicrobiales</taxon>
        <taxon>Nitrobacteraceae</taxon>
        <taxon>Bradyrhizobium</taxon>
    </lineage>
</organism>
<proteinExistence type="inferred from homology"/>
<keyword evidence="6 9" id="KW-1133">Transmembrane helix</keyword>
<evidence type="ECO:0000256" key="3">
    <source>
        <dbReference type="ARBA" id="ARBA00022475"/>
    </source>
</evidence>
<dbReference type="Proteomes" id="UP000189796">
    <property type="component" value="Chromosome I"/>
</dbReference>
<evidence type="ECO:0000256" key="2">
    <source>
        <dbReference type="ARBA" id="ARBA00022448"/>
    </source>
</evidence>
<feature type="transmembrane region" description="Helical" evidence="9">
    <location>
        <begin position="99"/>
        <end position="122"/>
    </location>
</feature>
<feature type="transmembrane region" description="Helical" evidence="9">
    <location>
        <begin position="247"/>
        <end position="266"/>
    </location>
</feature>
<evidence type="ECO:0000256" key="7">
    <source>
        <dbReference type="ARBA" id="ARBA00023136"/>
    </source>
</evidence>
<dbReference type="GO" id="GO:0022857">
    <property type="term" value="F:transmembrane transporter activity"/>
    <property type="evidence" value="ECO:0007669"/>
    <property type="project" value="InterPro"/>
</dbReference>
<reference evidence="10 11" key="1">
    <citation type="submission" date="2016-11" db="EMBL/GenBank/DDBJ databases">
        <authorList>
            <person name="Jaros S."/>
            <person name="Januszkiewicz K."/>
            <person name="Wedrychowicz H."/>
        </authorList>
    </citation>
    <scope>NUCLEOTIDE SEQUENCE [LARGE SCALE GENOMIC DNA]</scope>
    <source>
        <strain evidence="10 11">GAS138</strain>
    </source>
</reference>
<dbReference type="PANTHER" id="PTHR11795">
    <property type="entry name" value="BRANCHED-CHAIN AMINO ACID TRANSPORT SYSTEM PERMEASE PROTEIN LIVH"/>
    <property type="match status" value="1"/>
</dbReference>
<accession>A0A1M5H718</accession>
<keyword evidence="5" id="KW-0029">Amino-acid transport</keyword>
<evidence type="ECO:0000256" key="1">
    <source>
        <dbReference type="ARBA" id="ARBA00004651"/>
    </source>
</evidence>
<evidence type="ECO:0000313" key="11">
    <source>
        <dbReference type="Proteomes" id="UP000189796"/>
    </source>
</evidence>
<keyword evidence="7 9" id="KW-0472">Membrane</keyword>
<sequence>MLTAFAILIDGLVYAAYLFIVAIGLTLIFGVMKILNVAHGSFYTFGAYGAATAIGIYFDRGLPDAGGFLLMAVFAMVLGLALGLILERCVMRLVYGRDEVVMVLVTYAAFLILEDVVILVWGPGSYATYQPLLAAGNTEVGELILSNYDLGLIAVAGLLAAASYWALKFTRYGRLLTVVIFDRETAAAFGINVTTVYTVTFVIGAMLGALGGAIMAPKIAVTLGIGVEVIVLAFAVVAIGGMGSIEGALVGALIVGICRAAAVHLVPQVELFVIYGVMALVLMIRPYGLFVRAQPRKI</sequence>
<keyword evidence="3" id="KW-1003">Cell membrane</keyword>
<dbReference type="OrthoDB" id="9807115at2"/>
<feature type="transmembrane region" description="Helical" evidence="9">
    <location>
        <begin position="188"/>
        <end position="213"/>
    </location>
</feature>
<feature type="transmembrane region" description="Helical" evidence="9">
    <location>
        <begin position="219"/>
        <end position="240"/>
    </location>
</feature>
<feature type="transmembrane region" description="Helical" evidence="9">
    <location>
        <begin position="65"/>
        <end position="87"/>
    </location>
</feature>
<dbReference type="InterPro" id="IPR001851">
    <property type="entry name" value="ABC_transp_permease"/>
</dbReference>
<comment type="subcellular location">
    <subcellularLocation>
        <location evidence="1">Cell membrane</location>
        <topology evidence="1">Multi-pass membrane protein</topology>
    </subcellularLocation>
</comment>
<feature type="transmembrane region" description="Helical" evidence="9">
    <location>
        <begin position="150"/>
        <end position="167"/>
    </location>
</feature>
<dbReference type="GO" id="GO:0006865">
    <property type="term" value="P:amino acid transport"/>
    <property type="evidence" value="ECO:0007669"/>
    <property type="project" value="UniProtKB-KW"/>
</dbReference>
<gene>
    <name evidence="10" type="ORF">SAMN05443248_0343</name>
</gene>